<evidence type="ECO:0000313" key="1">
    <source>
        <dbReference type="EMBL" id="KZV81805.1"/>
    </source>
</evidence>
<organism evidence="1 2">
    <name type="scientific">Exidia glandulosa HHB12029</name>
    <dbReference type="NCBI Taxonomy" id="1314781"/>
    <lineage>
        <taxon>Eukaryota</taxon>
        <taxon>Fungi</taxon>
        <taxon>Dikarya</taxon>
        <taxon>Basidiomycota</taxon>
        <taxon>Agaricomycotina</taxon>
        <taxon>Agaricomycetes</taxon>
        <taxon>Auriculariales</taxon>
        <taxon>Exidiaceae</taxon>
        <taxon>Exidia</taxon>
    </lineage>
</organism>
<name>A0A165C4L5_EXIGL</name>
<reference evidence="1 2" key="1">
    <citation type="journal article" date="2016" name="Mol. Biol. Evol.">
        <title>Comparative Genomics of Early-Diverging Mushroom-Forming Fungi Provides Insights into the Origins of Lignocellulose Decay Capabilities.</title>
        <authorList>
            <person name="Nagy L.G."/>
            <person name="Riley R."/>
            <person name="Tritt A."/>
            <person name="Adam C."/>
            <person name="Daum C."/>
            <person name="Floudas D."/>
            <person name="Sun H."/>
            <person name="Yadav J.S."/>
            <person name="Pangilinan J."/>
            <person name="Larsson K.H."/>
            <person name="Matsuura K."/>
            <person name="Barry K."/>
            <person name="Labutti K."/>
            <person name="Kuo R."/>
            <person name="Ohm R.A."/>
            <person name="Bhattacharya S.S."/>
            <person name="Shirouzu T."/>
            <person name="Yoshinaga Y."/>
            <person name="Martin F.M."/>
            <person name="Grigoriev I.V."/>
            <person name="Hibbett D.S."/>
        </authorList>
    </citation>
    <scope>NUCLEOTIDE SEQUENCE [LARGE SCALE GENOMIC DNA]</scope>
    <source>
        <strain evidence="1 2">HHB12029</strain>
    </source>
</reference>
<proteinExistence type="predicted"/>
<dbReference type="AlphaFoldDB" id="A0A165C4L5"/>
<evidence type="ECO:0000313" key="2">
    <source>
        <dbReference type="Proteomes" id="UP000077266"/>
    </source>
</evidence>
<sequence>MPGGGVFVHHGVCFSATLPPLSLHTGRTRFVAPLSGMQHGSTICERHKDIDALAAALDRAHDALISAKASAEEYQAHEDILAPLIEETVLFFDAVSTRKRFKSFSGRYIQPGRDSVAARRLLEALKAAPVQIQARILERRLVLSQMHIQTIPQVLNDM</sequence>
<protein>
    <submittedName>
        <fullName evidence="1">Uncharacterized protein</fullName>
    </submittedName>
</protein>
<gene>
    <name evidence="1" type="ORF">EXIGLDRAFT_703279</name>
</gene>
<accession>A0A165C4L5</accession>
<dbReference type="InParanoid" id="A0A165C4L5"/>
<keyword evidence="2" id="KW-1185">Reference proteome</keyword>
<dbReference type="EMBL" id="KV426366">
    <property type="protein sequence ID" value="KZV81805.1"/>
    <property type="molecule type" value="Genomic_DNA"/>
</dbReference>
<dbReference type="Proteomes" id="UP000077266">
    <property type="component" value="Unassembled WGS sequence"/>
</dbReference>